<dbReference type="FunFam" id="3.20.20.80:FF:000004">
    <property type="entry name" value="Beta-glucosidase 6-phospho-beta-glucosidase"/>
    <property type="match status" value="1"/>
</dbReference>
<dbReference type="RefSeq" id="WP_024863773.1">
    <property type="nucleotide sequence ID" value="NZ_CP024965.1"/>
</dbReference>
<evidence type="ECO:0000256" key="3">
    <source>
        <dbReference type="ARBA" id="ARBA00023295"/>
    </source>
</evidence>
<dbReference type="PRINTS" id="PR00131">
    <property type="entry name" value="GLHYDRLASE1"/>
</dbReference>
<keyword evidence="2 6" id="KW-0378">Hydrolase</keyword>
<dbReference type="PROSITE" id="PS00653">
    <property type="entry name" value="GLYCOSYL_HYDROL_F1_2"/>
    <property type="match status" value="1"/>
</dbReference>
<proteinExistence type="inferred from homology"/>
<feature type="active site" description="Nucleophile" evidence="4">
    <location>
        <position position="367"/>
    </location>
</feature>
<gene>
    <name evidence="7" type="primary">bglA</name>
    <name evidence="7" type="ORF">ESOMN_v1c01560</name>
</gene>
<dbReference type="GO" id="GO:0005829">
    <property type="term" value="C:cytosol"/>
    <property type="evidence" value="ECO:0007669"/>
    <property type="project" value="TreeGrafter"/>
</dbReference>
<name>A0A2K8P0L4_9MOLU</name>
<dbReference type="InterPro" id="IPR001360">
    <property type="entry name" value="Glyco_hydro_1"/>
</dbReference>
<evidence type="ECO:0000256" key="4">
    <source>
        <dbReference type="PROSITE-ProRule" id="PRU10055"/>
    </source>
</evidence>
<evidence type="ECO:0000313" key="7">
    <source>
        <dbReference type="EMBL" id="ATZ18541.1"/>
    </source>
</evidence>
<sequence length="468" mass="54216">MKKTINSNFLWGGSTSAYQIEGGWNEDGKEMSVQDTKTNIPKNTTDFKFASDHYHHWREGVAMMAEMGFKSYRFSISWTRVWSYKNNKANEKGIKFYRDLINELLKHRIEPIVTMYHFDLPDFLEKKGGWNSRETIEEFVNYAKLLIDNFGKKVKYWLTINEQNMMTLASGAISGLRDYTLKEIYQQNHNMFLAQAKVIKLIHELTSAKVGPAPNISSIYPNSSAPEDNLAALTFSNIRNWFYLDIAVFGKYNVFALDMLNKNDSMFDVKPEDMKILNNPLSKPDFIAFNYYASGTVKATDPNKNYISKYGGKLDQQTGFGLKGFYEQVQNPNLKKTQFGWEIDAVGFKNTMLELTSRYNLPLLLTENGIGGYDELDEKNQINDQYRIDYYKNHLKEMLKAIEMGVDLIGYNPWSAIDLVSTHEGIKKRYGFVFVNRTEDDLKDLKRYPKKSFAWYKKVIATNGKDLK</sequence>
<dbReference type="InterPro" id="IPR033132">
    <property type="entry name" value="GH_1_N_CS"/>
</dbReference>
<dbReference type="AlphaFoldDB" id="A0A2K8P0L4"/>
<dbReference type="Proteomes" id="UP000232230">
    <property type="component" value="Chromosome"/>
</dbReference>
<evidence type="ECO:0000256" key="2">
    <source>
        <dbReference type="ARBA" id="ARBA00022801"/>
    </source>
</evidence>
<dbReference type="EMBL" id="CP024965">
    <property type="protein sequence ID" value="ATZ18541.1"/>
    <property type="molecule type" value="Genomic_DNA"/>
</dbReference>
<reference evidence="7 8" key="1">
    <citation type="submission" date="2017-11" db="EMBL/GenBank/DDBJ databases">
        <title>Genome sequence of Entomoplasma somnilux PYAN-1 (ATCC 49194).</title>
        <authorList>
            <person name="Lo W.-S."/>
            <person name="Gasparich G.E."/>
            <person name="Kuo C.-H."/>
        </authorList>
    </citation>
    <scope>NUCLEOTIDE SEQUENCE [LARGE SCALE GENOMIC DNA]</scope>
    <source>
        <strain evidence="7 8">PYAN-1</strain>
    </source>
</reference>
<dbReference type="Gene3D" id="3.20.20.80">
    <property type="entry name" value="Glycosidases"/>
    <property type="match status" value="1"/>
</dbReference>
<keyword evidence="8" id="KW-1185">Reference proteome</keyword>
<dbReference type="PANTHER" id="PTHR10353">
    <property type="entry name" value="GLYCOSYL HYDROLASE"/>
    <property type="match status" value="1"/>
</dbReference>
<evidence type="ECO:0000313" key="8">
    <source>
        <dbReference type="Proteomes" id="UP000232230"/>
    </source>
</evidence>
<dbReference type="InterPro" id="IPR017853">
    <property type="entry name" value="GH"/>
</dbReference>
<comment type="similarity">
    <text evidence="1 5">Belongs to the glycosyl hydrolase 1 family.</text>
</comment>
<evidence type="ECO:0000256" key="1">
    <source>
        <dbReference type="ARBA" id="ARBA00010838"/>
    </source>
</evidence>
<protein>
    <submittedName>
        <fullName evidence="7">6-phospho-beta-glucosidase</fullName>
    </submittedName>
</protein>
<dbReference type="GO" id="GO:0008422">
    <property type="term" value="F:beta-glucosidase activity"/>
    <property type="evidence" value="ECO:0007669"/>
    <property type="project" value="TreeGrafter"/>
</dbReference>
<evidence type="ECO:0000256" key="5">
    <source>
        <dbReference type="RuleBase" id="RU003690"/>
    </source>
</evidence>
<dbReference type="KEGG" id="esx:ESOMN_v1c01560"/>
<dbReference type="PANTHER" id="PTHR10353:SF136">
    <property type="entry name" value="ARYL-PHOSPHO-BETA-D-GLUCOSIDASE BGLC"/>
    <property type="match status" value="1"/>
</dbReference>
<keyword evidence="3 6" id="KW-0326">Glycosidase</keyword>
<dbReference type="GO" id="GO:0016052">
    <property type="term" value="P:carbohydrate catabolic process"/>
    <property type="evidence" value="ECO:0007669"/>
    <property type="project" value="TreeGrafter"/>
</dbReference>
<accession>A0A2K8P0L4</accession>
<dbReference type="SUPFAM" id="SSF51445">
    <property type="entry name" value="(Trans)glycosidases"/>
    <property type="match status" value="1"/>
</dbReference>
<dbReference type="InterPro" id="IPR018120">
    <property type="entry name" value="Glyco_hydro_1_AS"/>
</dbReference>
<organism evidence="7 8">
    <name type="scientific">Williamsoniiplasma somnilux</name>
    <dbReference type="NCBI Taxonomy" id="215578"/>
    <lineage>
        <taxon>Bacteria</taxon>
        <taxon>Bacillati</taxon>
        <taxon>Mycoplasmatota</taxon>
        <taxon>Mollicutes</taxon>
        <taxon>Entomoplasmatales</taxon>
        <taxon>Williamsoniiplasma</taxon>
    </lineage>
</organism>
<evidence type="ECO:0000256" key="6">
    <source>
        <dbReference type="RuleBase" id="RU004468"/>
    </source>
</evidence>
<dbReference type="Pfam" id="PF00232">
    <property type="entry name" value="Glyco_hydro_1"/>
    <property type="match status" value="1"/>
</dbReference>
<dbReference type="PROSITE" id="PS00572">
    <property type="entry name" value="GLYCOSYL_HYDROL_F1_1"/>
    <property type="match status" value="1"/>
</dbReference>